<evidence type="ECO:0000313" key="13">
    <source>
        <dbReference type="Proteomes" id="UP000596196"/>
    </source>
</evidence>
<dbReference type="KEGG" id="bmyo:BG05_2265"/>
<dbReference type="Proteomes" id="UP000190696">
    <property type="component" value="Unassembled WGS sequence"/>
</dbReference>
<accession>A0A0B5S4R9</accession>
<dbReference type="EMBL" id="MRWU01000003">
    <property type="protein sequence ID" value="OSX94538.1"/>
    <property type="molecule type" value="Genomic_DNA"/>
</dbReference>
<feature type="transmembrane region" description="Helical" evidence="1">
    <location>
        <begin position="43"/>
        <end position="61"/>
    </location>
</feature>
<dbReference type="EMBL" id="LRPH01000115">
    <property type="protein sequence ID" value="KWU53353.1"/>
    <property type="molecule type" value="Genomic_DNA"/>
</dbReference>
<evidence type="ECO:0000313" key="10">
    <source>
        <dbReference type="Proteomes" id="UP000175706"/>
    </source>
</evidence>
<evidence type="ECO:0000313" key="9">
    <source>
        <dbReference type="Proteomes" id="UP000065797"/>
    </source>
</evidence>
<dbReference type="Proteomes" id="UP000175706">
    <property type="component" value="Unassembled WGS sequence"/>
</dbReference>
<dbReference type="PATRIC" id="fig|86662.25.peg.3919"/>
<reference evidence="3 9" key="2">
    <citation type="submission" date="2016-01" db="EMBL/GenBank/DDBJ databases">
        <authorList>
            <person name="McClelland M."/>
            <person name="Jain A."/>
            <person name="Saraogi P."/>
            <person name="Mendelson R."/>
            <person name="Westerman R."/>
            <person name="SanMiguel P."/>
            <person name="Csonka L."/>
        </authorList>
    </citation>
    <scope>NUCLEOTIDE SEQUENCE [LARGE SCALE GENOMIC DNA]</scope>
    <source>
        <strain evidence="3 9">PE8-15</strain>
    </source>
</reference>
<accession>A0A084J4C7</accession>
<gene>
    <name evidence="3" type="ORF">AWW70_27770</name>
    <name evidence="5" type="ORF">BW900_00280</name>
    <name evidence="4" type="ORF">BWGOE8_38140</name>
    <name evidence="7" type="ORF">I6G81_18790</name>
    <name evidence="2" type="ORF">III_01732</name>
    <name evidence="6" type="ORF">S3E15_03136</name>
</gene>
<dbReference type="EMBL" id="CP065877">
    <property type="protein sequence ID" value="QQA14442.1"/>
    <property type="molecule type" value="Genomic_DNA"/>
</dbReference>
<reference evidence="2 8" key="1">
    <citation type="submission" date="2012-04" db="EMBL/GenBank/DDBJ databases">
        <title>The Genome Sequence of Bacillus cereus VD078.</title>
        <authorList>
            <consortium name="The Broad Institute Genome Sequencing Platform"/>
            <consortium name="The Broad Institute Genome Sequencing Center for Infectious Disease"/>
            <person name="Feldgarden M."/>
            <person name="Van der Auwera G.A."/>
            <person name="Mahillon J."/>
            <person name="Duprez V."/>
            <person name="Timmery S."/>
            <person name="Mattelet C."/>
            <person name="Dierick K."/>
            <person name="Sun M."/>
            <person name="Yu Z."/>
            <person name="Zhu L."/>
            <person name="Hu X."/>
            <person name="Shank E.B."/>
            <person name="Swiecicka I."/>
            <person name="Hansen B.M."/>
            <person name="Andrup L."/>
            <person name="Young S.K."/>
            <person name="Zeng Q."/>
            <person name="Gargeya S."/>
            <person name="Fitzgerald M."/>
            <person name="Haas B."/>
            <person name="Abouelleil A."/>
            <person name="Alvarado L."/>
            <person name="Arachchi H.M."/>
            <person name="Berlin A."/>
            <person name="Chapman S.B."/>
            <person name="Goldberg J."/>
            <person name="Griggs A."/>
            <person name="Gujja S."/>
            <person name="Hansen M."/>
            <person name="Howarth C."/>
            <person name="Imamovic A."/>
            <person name="Larimer J."/>
            <person name="McCowen C."/>
            <person name="Montmayeur A."/>
            <person name="Murphy C."/>
            <person name="Neiman D."/>
            <person name="Pearson M."/>
            <person name="Priest M."/>
            <person name="Roberts A."/>
            <person name="Saif S."/>
            <person name="Shea T."/>
            <person name="Sisk P."/>
            <person name="Sykes S."/>
            <person name="Wortman J."/>
            <person name="Nusbaum C."/>
            <person name="Birren B."/>
        </authorList>
    </citation>
    <scope>NUCLEOTIDE SEQUENCE [LARGE SCALE GENOMIC DNA]</scope>
    <source>
        <strain evidence="2 8">VD078</strain>
    </source>
</reference>
<dbReference type="AlphaFoldDB" id="A0A084J4C7"/>
<reference evidence="6 12" key="4">
    <citation type="submission" date="2016-12" db="EMBL/GenBank/DDBJ databases">
        <title>Genome Sequences of Twelve Sporeforming Bacillus Species Isolated from Foods.</title>
        <authorList>
            <person name="De Jong A."/>
            <person name="Holsappel S."/>
            <person name="Kuipers O.P."/>
        </authorList>
    </citation>
    <scope>NUCLEOTIDE SEQUENCE [LARGE SCALE GENOMIC DNA]</scope>
    <source>
        <strain evidence="6 12">S3E15</strain>
    </source>
</reference>
<evidence type="ECO:0000313" key="8">
    <source>
        <dbReference type="Proteomes" id="UP000006976"/>
    </source>
</evidence>
<evidence type="ECO:0000313" key="12">
    <source>
        <dbReference type="Proteomes" id="UP000194131"/>
    </source>
</evidence>
<dbReference type="EMBL" id="LXLT01000061">
    <property type="protein sequence ID" value="OFD74037.1"/>
    <property type="molecule type" value="Genomic_DNA"/>
</dbReference>
<feature type="transmembrane region" description="Helical" evidence="1">
    <location>
        <begin position="6"/>
        <end position="23"/>
    </location>
</feature>
<evidence type="ECO:0000313" key="2">
    <source>
        <dbReference type="EMBL" id="EJR43657.1"/>
    </source>
</evidence>
<name>A0A084J4C7_BACMY</name>
<dbReference type="EMBL" id="MUAI01000001">
    <property type="protein sequence ID" value="OOR08405.1"/>
    <property type="molecule type" value="Genomic_DNA"/>
</dbReference>
<evidence type="ECO:0000313" key="4">
    <source>
        <dbReference type="EMBL" id="OFD74037.1"/>
    </source>
</evidence>
<evidence type="ECO:0000313" key="5">
    <source>
        <dbReference type="EMBL" id="OOR08405.1"/>
    </source>
</evidence>
<dbReference type="Proteomes" id="UP000596196">
    <property type="component" value="Chromosome"/>
</dbReference>
<dbReference type="EMBL" id="AHEV01000009">
    <property type="protein sequence ID" value="EJR43657.1"/>
    <property type="molecule type" value="Genomic_DNA"/>
</dbReference>
<keyword evidence="1" id="KW-0812">Transmembrane</keyword>
<accession>J8IEJ9</accession>
<keyword evidence="1" id="KW-0472">Membrane</keyword>
<evidence type="ECO:0000313" key="11">
    <source>
        <dbReference type="Proteomes" id="UP000190696"/>
    </source>
</evidence>
<dbReference type="Proteomes" id="UP000194131">
    <property type="component" value="Unassembled WGS sequence"/>
</dbReference>
<dbReference type="RefSeq" id="WP_002014626.1">
    <property type="nucleotide sequence ID" value="NZ_CM000719.1"/>
</dbReference>
<keyword evidence="1" id="KW-1133">Transmembrane helix</keyword>
<dbReference type="PATRIC" id="fig|1405.16.peg.4488"/>
<dbReference type="Proteomes" id="UP000006976">
    <property type="component" value="Unassembled WGS sequence"/>
</dbReference>
<protein>
    <submittedName>
        <fullName evidence="4">Uncharacterized protein</fullName>
    </submittedName>
</protein>
<reference evidence="7 13" key="6">
    <citation type="submission" date="2020-12" db="EMBL/GenBank/DDBJ databases">
        <title>FDA dAtabase for Regulatory Grade micrObial Sequences (FDA-ARGOS): Supporting development and validation of Infectious Disease Dx tests.</title>
        <authorList>
            <person name="Nelson B."/>
            <person name="Plummer A."/>
            <person name="Tallon L."/>
            <person name="Sadzewicz L."/>
            <person name="Zhao X."/>
            <person name="Boylan J."/>
            <person name="Ott S."/>
            <person name="Bowen H."/>
            <person name="Vavikolanu K."/>
            <person name="Mehta A."/>
            <person name="Aluvathingal J."/>
            <person name="Nadendla S."/>
            <person name="Myers T."/>
            <person name="Yan Y."/>
            <person name="Sichtig H."/>
        </authorList>
    </citation>
    <scope>NUCLEOTIDE SEQUENCE [LARGE SCALE GENOMIC DNA]</scope>
    <source>
        <strain evidence="7 13">FDAARGOS_924</strain>
    </source>
</reference>
<accession>C2PZB0</accession>
<evidence type="ECO:0000313" key="7">
    <source>
        <dbReference type="EMBL" id="QQA14442.1"/>
    </source>
</evidence>
<evidence type="ECO:0000313" key="6">
    <source>
        <dbReference type="EMBL" id="OSX94538.1"/>
    </source>
</evidence>
<reference evidence="4 10" key="3">
    <citation type="submission" date="2016-05" db="EMBL/GenBank/DDBJ databases">
        <title>Bacillus thuringiensis and Bacillus weihenstephanensis as novel biocontrol agents of wilt causing Verticillium species.</title>
        <authorList>
            <person name="Hollensteiner J."/>
            <person name="Wemheuer F."/>
            <person name="Harting R."/>
            <person name="Kolarzyk A."/>
            <person name="Diaz-Valerio S."/>
            <person name="Poehlein A."/>
            <person name="Brzuszkiewicz E."/>
            <person name="Nesemann K."/>
            <person name="Braus-Stromeyer S."/>
            <person name="Braus G."/>
            <person name="Daniel R."/>
            <person name="Liesegang H."/>
        </authorList>
    </citation>
    <scope>NUCLEOTIDE SEQUENCE [LARGE SCALE GENOMIC DNA]</scope>
    <source>
        <strain evidence="4 10">GOE8</strain>
    </source>
</reference>
<evidence type="ECO:0000256" key="1">
    <source>
        <dbReference type="SAM" id="Phobius"/>
    </source>
</evidence>
<proteinExistence type="predicted"/>
<sequence>MSFAISLVVIIVVVSLFGTVLVARNVEENYGKSTKRNVKNLSAIYIILLLGLLVGVTWYAVVIL</sequence>
<evidence type="ECO:0000313" key="3">
    <source>
        <dbReference type="EMBL" id="KWU53353.1"/>
    </source>
</evidence>
<organism evidence="4 10">
    <name type="scientific">Bacillus mycoides</name>
    <dbReference type="NCBI Taxonomy" id="1405"/>
    <lineage>
        <taxon>Bacteria</taxon>
        <taxon>Bacillati</taxon>
        <taxon>Bacillota</taxon>
        <taxon>Bacilli</taxon>
        <taxon>Bacillales</taxon>
        <taxon>Bacillaceae</taxon>
        <taxon>Bacillus</taxon>
        <taxon>Bacillus cereus group</taxon>
    </lineage>
</organism>
<dbReference type="Proteomes" id="UP000065797">
    <property type="component" value="Unassembled WGS sequence"/>
</dbReference>
<reference evidence="5 11" key="5">
    <citation type="submission" date="2017-01" db="EMBL/GenBank/DDBJ databases">
        <title>Bacillus cereus isolates.</title>
        <authorList>
            <person name="Beno S.M."/>
        </authorList>
    </citation>
    <scope>NUCLEOTIDE SEQUENCE [LARGE SCALE GENOMIC DNA]</scope>
    <source>
        <strain evidence="5 11">FSL W7-1108</strain>
    </source>
</reference>
<keyword evidence="13" id="KW-1185">Reference proteome</keyword>